<dbReference type="GO" id="GO:0015990">
    <property type="term" value="P:electron transport coupled proton transport"/>
    <property type="evidence" value="ECO:0007669"/>
    <property type="project" value="TreeGrafter"/>
</dbReference>
<dbReference type="PRINTS" id="PR01435">
    <property type="entry name" value="NPOXDRDTASE5"/>
</dbReference>
<evidence type="ECO:0000259" key="8">
    <source>
        <dbReference type="Pfam" id="PF00662"/>
    </source>
</evidence>
<accession>A0A1H8P042</accession>
<feature type="transmembrane region" description="Helical" evidence="6">
    <location>
        <begin position="376"/>
        <end position="399"/>
    </location>
</feature>
<dbReference type="InterPro" id="IPR001516">
    <property type="entry name" value="Proton_antipo_N"/>
</dbReference>
<feature type="transmembrane region" description="Helical" evidence="6">
    <location>
        <begin position="32"/>
        <end position="53"/>
    </location>
</feature>
<feature type="transmembrane region" description="Helical" evidence="6">
    <location>
        <begin position="669"/>
        <end position="687"/>
    </location>
</feature>
<name>A0A1H8P042_9BRAD</name>
<dbReference type="Pfam" id="PF00361">
    <property type="entry name" value="Proton_antipo_M"/>
    <property type="match status" value="1"/>
</dbReference>
<proteinExistence type="predicted"/>
<dbReference type="GO" id="GO:0008137">
    <property type="term" value="F:NADH dehydrogenase (ubiquinone) activity"/>
    <property type="evidence" value="ECO:0007669"/>
    <property type="project" value="InterPro"/>
</dbReference>
<feature type="transmembrane region" description="Helical" evidence="6">
    <location>
        <begin position="87"/>
        <end position="109"/>
    </location>
</feature>
<dbReference type="InterPro" id="IPR003945">
    <property type="entry name" value="NU5C-like"/>
</dbReference>
<dbReference type="PANTHER" id="PTHR42829:SF1">
    <property type="entry name" value="INORGANIC CARBON TRANSPORTER SUBUNIT DABB-RELATED"/>
    <property type="match status" value="1"/>
</dbReference>
<organism evidence="9 10">
    <name type="scientific">Rhodopseudomonas pseudopalustris</name>
    <dbReference type="NCBI Taxonomy" id="1513892"/>
    <lineage>
        <taxon>Bacteria</taxon>
        <taxon>Pseudomonadati</taxon>
        <taxon>Pseudomonadota</taxon>
        <taxon>Alphaproteobacteria</taxon>
        <taxon>Hyphomicrobiales</taxon>
        <taxon>Nitrobacteraceae</taxon>
        <taxon>Rhodopseudomonas</taxon>
    </lineage>
</organism>
<dbReference type="PANTHER" id="PTHR42829">
    <property type="entry name" value="NADH-UBIQUINONE OXIDOREDUCTASE CHAIN 5"/>
    <property type="match status" value="1"/>
</dbReference>
<feature type="domain" description="NADH-Ubiquinone oxidoreductase (complex I) chain 5 N-terminal" evidence="8">
    <location>
        <begin position="72"/>
        <end position="122"/>
    </location>
</feature>
<keyword evidence="2 5" id="KW-0812">Transmembrane</keyword>
<feature type="transmembrane region" description="Helical" evidence="6">
    <location>
        <begin position="419"/>
        <end position="440"/>
    </location>
</feature>
<evidence type="ECO:0000259" key="7">
    <source>
        <dbReference type="Pfam" id="PF00361"/>
    </source>
</evidence>
<dbReference type="PRINTS" id="PR01434">
    <property type="entry name" value="NADHDHGNASE5"/>
</dbReference>
<keyword evidence="4 6" id="KW-0472">Membrane</keyword>
<keyword evidence="10" id="KW-1185">Reference proteome</keyword>
<dbReference type="InterPro" id="IPR001750">
    <property type="entry name" value="ND/Mrp_TM"/>
</dbReference>
<feature type="transmembrane region" description="Helical" evidence="6">
    <location>
        <begin position="489"/>
        <end position="508"/>
    </location>
</feature>
<dbReference type="EMBL" id="FODT01000002">
    <property type="protein sequence ID" value="SEO35249.1"/>
    <property type="molecule type" value="Genomic_DNA"/>
</dbReference>
<evidence type="ECO:0000256" key="1">
    <source>
        <dbReference type="ARBA" id="ARBA00004127"/>
    </source>
</evidence>
<reference evidence="10" key="1">
    <citation type="submission" date="2016-10" db="EMBL/GenBank/DDBJ databases">
        <authorList>
            <person name="Varghese N."/>
            <person name="Submissions S."/>
        </authorList>
    </citation>
    <scope>NUCLEOTIDE SEQUENCE [LARGE SCALE GENOMIC DNA]</scope>
    <source>
        <strain evidence="10">DSM 123</strain>
    </source>
</reference>
<dbReference type="AlphaFoldDB" id="A0A1H8P042"/>
<evidence type="ECO:0000256" key="3">
    <source>
        <dbReference type="ARBA" id="ARBA00022989"/>
    </source>
</evidence>
<feature type="transmembrane region" description="Helical" evidence="6">
    <location>
        <begin position="253"/>
        <end position="275"/>
    </location>
</feature>
<dbReference type="Proteomes" id="UP000199615">
    <property type="component" value="Unassembled WGS sequence"/>
</dbReference>
<sequence>MSMISLLPFVPVPALVGFIVLSLTPATLSRAVVIAIGVGAAVLPAILFAPVALSCLDGACVSGAVAPILSIDVGVFVAQIAMSLDPLSMVTGGTVAVVAALVLIYSGAYMGSEPLPELRRYFALMNLFLAGMLAVVFAGDVILLFLGWETIGLCSFMLIAFYTKLPKAVSAGRKALITTRIADTMLLAGLMMLFLSAGTTRLDGMLAAVPSIDPWRLAPIAGLIALGALGKSAQFPFHTWLPSAMAGPTPVSALLHSATMVAAGVILLARLAPLFAAAPEISAMVAMLGILTAAFGALIAVIQPDIKKLLAFSTMSQIGFMVLALGLGAPAVALAHFAIHAAFKSLLFLSAGVMSHASGGSTAIEALRGARYRQPWAFWSFAIGAASLAGLPVITAGWYSKEAVLAAVWSSGPWGVPLWLLAAIAAMLTATYAFRVVFIAGSQSADLAAPPWGGLAVLVPLVVLATVAVVGGLSVGALISFAGGPPEDIPLLLALLGAAAPILGVLLARRFVRNPRELERIAARLRHVRAFRIEILYYYYFVRRFRHVATVLGNAEGTEAVAQAAALRREGIDVPGTVADDPAARAFGVDATKPDFIARVTDGQTPMVRLVSGDPVGRILIAVARVFVGSFVARFSPDQIDRAWMGFAGGFGHAWAQARRIQTGRVRDHSLWIALGCVGLLLFAWGTSWR</sequence>
<evidence type="ECO:0000256" key="6">
    <source>
        <dbReference type="SAM" id="Phobius"/>
    </source>
</evidence>
<feature type="transmembrane region" description="Helical" evidence="6">
    <location>
        <begin position="121"/>
        <end position="139"/>
    </location>
</feature>
<feature type="transmembrane region" description="Helical" evidence="6">
    <location>
        <begin position="175"/>
        <end position="197"/>
    </location>
</feature>
<feature type="transmembrane region" description="Helical" evidence="6">
    <location>
        <begin position="281"/>
        <end position="302"/>
    </location>
</feature>
<dbReference type="Gene3D" id="1.20.5.2700">
    <property type="match status" value="1"/>
</dbReference>
<feature type="transmembrane region" description="Helical" evidence="6">
    <location>
        <begin position="309"/>
        <end position="339"/>
    </location>
</feature>
<evidence type="ECO:0000313" key="9">
    <source>
        <dbReference type="EMBL" id="SEO35249.1"/>
    </source>
</evidence>
<dbReference type="GO" id="GO:0042773">
    <property type="term" value="P:ATP synthesis coupled electron transport"/>
    <property type="evidence" value="ECO:0007669"/>
    <property type="project" value="InterPro"/>
</dbReference>
<dbReference type="Pfam" id="PF00662">
    <property type="entry name" value="Proton_antipo_N"/>
    <property type="match status" value="1"/>
</dbReference>
<dbReference type="GO" id="GO:0016020">
    <property type="term" value="C:membrane"/>
    <property type="evidence" value="ECO:0007669"/>
    <property type="project" value="UniProtKB-SubCell"/>
</dbReference>
<dbReference type="GO" id="GO:0012505">
    <property type="term" value="C:endomembrane system"/>
    <property type="evidence" value="ECO:0007669"/>
    <property type="project" value="UniProtKB-SubCell"/>
</dbReference>
<evidence type="ECO:0000256" key="4">
    <source>
        <dbReference type="ARBA" id="ARBA00023136"/>
    </source>
</evidence>
<feature type="transmembrane region" description="Helical" evidence="6">
    <location>
        <begin position="60"/>
        <end position="81"/>
    </location>
</feature>
<feature type="transmembrane region" description="Helical" evidence="6">
    <location>
        <begin position="452"/>
        <end position="483"/>
    </location>
</feature>
<comment type="subcellular location">
    <subcellularLocation>
        <location evidence="1">Endomembrane system</location>
        <topology evidence="1">Multi-pass membrane protein</topology>
    </subcellularLocation>
    <subcellularLocation>
        <location evidence="5">Membrane</location>
        <topology evidence="5">Multi-pass membrane protein</topology>
    </subcellularLocation>
</comment>
<evidence type="ECO:0000256" key="5">
    <source>
        <dbReference type="RuleBase" id="RU000320"/>
    </source>
</evidence>
<protein>
    <submittedName>
        <fullName evidence="9">NADH dehydrogenase subunit L</fullName>
    </submittedName>
</protein>
<dbReference type="GO" id="GO:0003954">
    <property type="term" value="F:NADH dehydrogenase activity"/>
    <property type="evidence" value="ECO:0007669"/>
    <property type="project" value="TreeGrafter"/>
</dbReference>
<evidence type="ECO:0000313" key="10">
    <source>
        <dbReference type="Proteomes" id="UP000199615"/>
    </source>
</evidence>
<feature type="transmembrane region" description="Helical" evidence="6">
    <location>
        <begin position="145"/>
        <end position="163"/>
    </location>
</feature>
<gene>
    <name evidence="9" type="ORF">SAMN05444123_102351</name>
</gene>
<evidence type="ECO:0000256" key="2">
    <source>
        <dbReference type="ARBA" id="ARBA00022692"/>
    </source>
</evidence>
<feature type="domain" description="NADH:quinone oxidoreductase/Mrp antiporter transmembrane" evidence="7">
    <location>
        <begin position="138"/>
        <end position="416"/>
    </location>
</feature>
<keyword evidence="3 6" id="KW-1133">Transmembrane helix</keyword>